<name>X6LJS6_RETFI</name>
<evidence type="ECO:0000313" key="2">
    <source>
        <dbReference type="EMBL" id="ETO01631.1"/>
    </source>
</evidence>
<comment type="caution">
    <text evidence="2">The sequence shown here is derived from an EMBL/GenBank/DDBJ whole genome shotgun (WGS) entry which is preliminary data.</text>
</comment>
<dbReference type="AlphaFoldDB" id="X6LJS6"/>
<keyword evidence="1" id="KW-0732">Signal</keyword>
<gene>
    <name evidence="2" type="ORF">RFI_35809</name>
</gene>
<proteinExistence type="predicted"/>
<protein>
    <submittedName>
        <fullName evidence="2">Uncharacterized protein</fullName>
    </submittedName>
</protein>
<keyword evidence="3" id="KW-1185">Reference proteome</keyword>
<sequence>MTPNALLIRFIVFLEIVAFISTLNCSNSSNDVIYALSGCLPLDKVTRSYLPNFQYVLHHPDIHLCIIDQIKIIQTQSNTFNDMGLMKDRLNFVYFNRNLILLSNVTKNF</sequence>
<reference evidence="2 3" key="1">
    <citation type="journal article" date="2013" name="Curr. Biol.">
        <title>The Genome of the Foraminiferan Reticulomyxa filosa.</title>
        <authorList>
            <person name="Glockner G."/>
            <person name="Hulsmann N."/>
            <person name="Schleicher M."/>
            <person name="Noegel A.A."/>
            <person name="Eichinger L."/>
            <person name="Gallinger C."/>
            <person name="Pawlowski J."/>
            <person name="Sierra R."/>
            <person name="Euteneuer U."/>
            <person name="Pillet L."/>
            <person name="Moustafa A."/>
            <person name="Platzer M."/>
            <person name="Groth M."/>
            <person name="Szafranski K."/>
            <person name="Schliwa M."/>
        </authorList>
    </citation>
    <scope>NUCLEOTIDE SEQUENCE [LARGE SCALE GENOMIC DNA]</scope>
</reference>
<evidence type="ECO:0000256" key="1">
    <source>
        <dbReference type="SAM" id="SignalP"/>
    </source>
</evidence>
<dbReference type="EMBL" id="ASPP01037802">
    <property type="protein sequence ID" value="ETO01631.1"/>
    <property type="molecule type" value="Genomic_DNA"/>
</dbReference>
<evidence type="ECO:0000313" key="3">
    <source>
        <dbReference type="Proteomes" id="UP000023152"/>
    </source>
</evidence>
<feature type="chain" id="PRO_5004974781" evidence="1">
    <location>
        <begin position="23"/>
        <end position="109"/>
    </location>
</feature>
<organism evidence="2 3">
    <name type="scientific">Reticulomyxa filosa</name>
    <dbReference type="NCBI Taxonomy" id="46433"/>
    <lineage>
        <taxon>Eukaryota</taxon>
        <taxon>Sar</taxon>
        <taxon>Rhizaria</taxon>
        <taxon>Retaria</taxon>
        <taxon>Foraminifera</taxon>
        <taxon>Monothalamids</taxon>
        <taxon>Reticulomyxidae</taxon>
        <taxon>Reticulomyxa</taxon>
    </lineage>
</organism>
<feature type="signal peptide" evidence="1">
    <location>
        <begin position="1"/>
        <end position="22"/>
    </location>
</feature>
<accession>X6LJS6</accession>
<dbReference type="Proteomes" id="UP000023152">
    <property type="component" value="Unassembled WGS sequence"/>
</dbReference>